<dbReference type="RefSeq" id="WP_159795412.1">
    <property type="nucleotide sequence ID" value="NZ_WTYM01000045.1"/>
</dbReference>
<name>A0A6I4SXF9_9SPHN</name>
<organism evidence="2 3">
    <name type="scientific">Croceibacterium salegens</name>
    <dbReference type="NCBI Taxonomy" id="1737568"/>
    <lineage>
        <taxon>Bacteria</taxon>
        <taxon>Pseudomonadati</taxon>
        <taxon>Pseudomonadota</taxon>
        <taxon>Alphaproteobacteria</taxon>
        <taxon>Sphingomonadales</taxon>
        <taxon>Erythrobacteraceae</taxon>
        <taxon>Croceibacterium</taxon>
    </lineage>
</organism>
<dbReference type="AlphaFoldDB" id="A0A6I4SXF9"/>
<sequence>MPGDTERTPSCHQCRYWAPNLREEVAREGVCRKLVENPNYYGSLVTEASDNCEDWAHLGAYQDDTGEAKEDRRVALRSRINLPARLQTASFNRSAWLADISEYGAGISIHNPPAVGMPALLKWSIYEVFGSVAWSNNDSCGLKFDAPISGEIVLEAIREGALKNDRSAETSRIVPGRKRASLIKRATYSE</sequence>
<comment type="caution">
    <text evidence="2">The sequence shown here is derived from an EMBL/GenBank/DDBJ whole genome shotgun (WGS) entry which is preliminary data.</text>
</comment>
<protein>
    <recommendedName>
        <fullName evidence="1">PilZ domain-containing protein</fullName>
    </recommendedName>
</protein>
<dbReference type="InterPro" id="IPR009875">
    <property type="entry name" value="PilZ_domain"/>
</dbReference>
<accession>A0A6I4SXF9</accession>
<evidence type="ECO:0000313" key="3">
    <source>
        <dbReference type="Proteomes" id="UP000433652"/>
    </source>
</evidence>
<gene>
    <name evidence="2" type="ORF">GRI89_11320</name>
</gene>
<keyword evidence="3" id="KW-1185">Reference proteome</keyword>
<dbReference type="GO" id="GO:0035438">
    <property type="term" value="F:cyclic-di-GMP binding"/>
    <property type="evidence" value="ECO:0007669"/>
    <property type="project" value="InterPro"/>
</dbReference>
<dbReference type="SUPFAM" id="SSF141371">
    <property type="entry name" value="PilZ domain-like"/>
    <property type="match status" value="1"/>
</dbReference>
<dbReference type="OrthoDB" id="7505938at2"/>
<feature type="domain" description="PilZ" evidence="1">
    <location>
        <begin position="72"/>
        <end position="150"/>
    </location>
</feature>
<reference evidence="2 3" key="1">
    <citation type="submission" date="2019-12" db="EMBL/GenBank/DDBJ databases">
        <title>Genomic-based taxomic classification of the family Erythrobacteraceae.</title>
        <authorList>
            <person name="Xu L."/>
        </authorList>
    </citation>
    <scope>NUCLEOTIDE SEQUENCE [LARGE SCALE GENOMIC DNA]</scope>
    <source>
        <strain evidence="2 3">MCCC 1K01500</strain>
    </source>
</reference>
<dbReference type="Pfam" id="PF07238">
    <property type="entry name" value="PilZ"/>
    <property type="match status" value="1"/>
</dbReference>
<evidence type="ECO:0000313" key="2">
    <source>
        <dbReference type="EMBL" id="MXO60128.1"/>
    </source>
</evidence>
<evidence type="ECO:0000259" key="1">
    <source>
        <dbReference type="Pfam" id="PF07238"/>
    </source>
</evidence>
<proteinExistence type="predicted"/>
<dbReference type="EMBL" id="WTYM01000045">
    <property type="protein sequence ID" value="MXO60128.1"/>
    <property type="molecule type" value="Genomic_DNA"/>
</dbReference>
<dbReference type="Proteomes" id="UP000433652">
    <property type="component" value="Unassembled WGS sequence"/>
</dbReference>